<comment type="caution">
    <text evidence="2">The sequence shown here is derived from an EMBL/GenBank/DDBJ whole genome shotgun (WGS) entry which is preliminary data.</text>
</comment>
<dbReference type="GO" id="GO:0004523">
    <property type="term" value="F:RNA-DNA hybrid ribonuclease activity"/>
    <property type="evidence" value="ECO:0007669"/>
    <property type="project" value="InterPro"/>
</dbReference>
<organism evidence="2 3">
    <name type="scientific">Senna tora</name>
    <dbReference type="NCBI Taxonomy" id="362788"/>
    <lineage>
        <taxon>Eukaryota</taxon>
        <taxon>Viridiplantae</taxon>
        <taxon>Streptophyta</taxon>
        <taxon>Embryophyta</taxon>
        <taxon>Tracheophyta</taxon>
        <taxon>Spermatophyta</taxon>
        <taxon>Magnoliopsida</taxon>
        <taxon>eudicotyledons</taxon>
        <taxon>Gunneridae</taxon>
        <taxon>Pentapetalae</taxon>
        <taxon>rosids</taxon>
        <taxon>fabids</taxon>
        <taxon>Fabales</taxon>
        <taxon>Fabaceae</taxon>
        <taxon>Caesalpinioideae</taxon>
        <taxon>Cassia clade</taxon>
        <taxon>Senna</taxon>
    </lineage>
</organism>
<feature type="domain" description="RNase H type-1" evidence="1">
    <location>
        <begin position="192"/>
        <end position="241"/>
    </location>
</feature>
<dbReference type="EMBL" id="JAAIUW010000009">
    <property type="protein sequence ID" value="KAF7814693.1"/>
    <property type="molecule type" value="Genomic_DNA"/>
</dbReference>
<evidence type="ECO:0000259" key="1">
    <source>
        <dbReference type="Pfam" id="PF13456"/>
    </source>
</evidence>
<proteinExistence type="predicted"/>
<dbReference type="InterPro" id="IPR002156">
    <property type="entry name" value="RNaseH_domain"/>
</dbReference>
<keyword evidence="3" id="KW-1185">Reference proteome</keyword>
<evidence type="ECO:0000313" key="2">
    <source>
        <dbReference type="EMBL" id="KAF7814693.1"/>
    </source>
</evidence>
<name>A0A834T3S0_9FABA</name>
<evidence type="ECO:0000313" key="3">
    <source>
        <dbReference type="Proteomes" id="UP000634136"/>
    </source>
</evidence>
<protein>
    <recommendedName>
        <fullName evidence="1">RNase H type-1 domain-containing protein</fullName>
    </recommendedName>
</protein>
<dbReference type="GO" id="GO:0003676">
    <property type="term" value="F:nucleic acid binding"/>
    <property type="evidence" value="ECO:0007669"/>
    <property type="project" value="InterPro"/>
</dbReference>
<gene>
    <name evidence="2" type="ORF">G2W53_028662</name>
</gene>
<dbReference type="Pfam" id="PF13456">
    <property type="entry name" value="RVT_3"/>
    <property type="match status" value="1"/>
</dbReference>
<reference evidence="2" key="1">
    <citation type="submission" date="2020-09" db="EMBL/GenBank/DDBJ databases">
        <title>Genome-Enabled Discovery of Anthraquinone Biosynthesis in Senna tora.</title>
        <authorList>
            <person name="Kang S.-H."/>
            <person name="Pandey R.P."/>
            <person name="Lee C.-M."/>
            <person name="Sim J.-S."/>
            <person name="Jeong J.-T."/>
            <person name="Choi B.-S."/>
            <person name="Jung M."/>
            <person name="Ginzburg D."/>
            <person name="Zhao K."/>
            <person name="Won S.Y."/>
            <person name="Oh T.-J."/>
            <person name="Yu Y."/>
            <person name="Kim N.-H."/>
            <person name="Lee O.R."/>
            <person name="Lee T.-H."/>
            <person name="Bashyal P."/>
            <person name="Kim T.-S."/>
            <person name="Lee W.-H."/>
            <person name="Kawkins C."/>
            <person name="Kim C.-K."/>
            <person name="Kim J.S."/>
            <person name="Ahn B.O."/>
            <person name="Rhee S.Y."/>
            <person name="Sohng J.K."/>
        </authorList>
    </citation>
    <scope>NUCLEOTIDE SEQUENCE</scope>
    <source>
        <tissue evidence="2">Leaf</tissue>
    </source>
</reference>
<sequence length="279" mass="31954">MRGREVLKLGLVRIVGDGCTTKIFGDPWVTNLEDKTLHPRSCGLDFNANVSLKETWGSVGVVINNKRKLFETVLHAIIGCEVLHQFWTATKLPFVNERDEETNWLNAALTQWAPKEFELFAMTAQRVWERRNKIRLGESVGDIHELWKQSCRTWNEIYGSNMEKQRENSVDTIKKWQPPSWRCNGKEAYCAIAEALAIYEGLVFASRMSILNIVVEGDSTRVIKLLNEKGVEDNKEVNKVAYILVHDHVNFTSDDSSTQVWLEDYPSLICNALRSDISH</sequence>
<dbReference type="AlphaFoldDB" id="A0A834T3S0"/>
<accession>A0A834T3S0</accession>
<dbReference type="Proteomes" id="UP000634136">
    <property type="component" value="Unassembled WGS sequence"/>
</dbReference>